<organism evidence="2">
    <name type="scientific">Anguilla anguilla</name>
    <name type="common">European freshwater eel</name>
    <name type="synonym">Muraena anguilla</name>
    <dbReference type="NCBI Taxonomy" id="7936"/>
    <lineage>
        <taxon>Eukaryota</taxon>
        <taxon>Metazoa</taxon>
        <taxon>Chordata</taxon>
        <taxon>Craniata</taxon>
        <taxon>Vertebrata</taxon>
        <taxon>Euteleostomi</taxon>
        <taxon>Actinopterygii</taxon>
        <taxon>Neopterygii</taxon>
        <taxon>Teleostei</taxon>
        <taxon>Anguilliformes</taxon>
        <taxon>Anguillidae</taxon>
        <taxon>Anguilla</taxon>
    </lineage>
</organism>
<dbReference type="EMBL" id="GBXM01043506">
    <property type="protein sequence ID" value="JAH65071.1"/>
    <property type="molecule type" value="Transcribed_RNA"/>
</dbReference>
<name>A0A0E9UH59_ANGAN</name>
<evidence type="ECO:0000313" key="2">
    <source>
        <dbReference type="EMBL" id="JAH65071.1"/>
    </source>
</evidence>
<proteinExistence type="predicted"/>
<accession>A0A0E9UH59</accession>
<reference evidence="2" key="1">
    <citation type="submission" date="2014-11" db="EMBL/GenBank/DDBJ databases">
        <authorList>
            <person name="Amaro Gonzalez C."/>
        </authorList>
    </citation>
    <scope>NUCLEOTIDE SEQUENCE</scope>
</reference>
<sequence>MKKRKANNHEFNGWIWPLSPTRPSS</sequence>
<protein>
    <submittedName>
        <fullName evidence="2">Uncharacterized protein</fullName>
    </submittedName>
</protein>
<dbReference type="AlphaFoldDB" id="A0A0E9UH59"/>
<feature type="region of interest" description="Disordered" evidence="1">
    <location>
        <begin position="1"/>
        <end position="25"/>
    </location>
</feature>
<evidence type="ECO:0000256" key="1">
    <source>
        <dbReference type="SAM" id="MobiDB-lite"/>
    </source>
</evidence>
<reference evidence="2" key="2">
    <citation type="journal article" date="2015" name="Fish Shellfish Immunol.">
        <title>Early steps in the European eel (Anguilla anguilla)-Vibrio vulnificus interaction in the gills: Role of the RtxA13 toxin.</title>
        <authorList>
            <person name="Callol A."/>
            <person name="Pajuelo D."/>
            <person name="Ebbesson L."/>
            <person name="Teles M."/>
            <person name="MacKenzie S."/>
            <person name="Amaro C."/>
        </authorList>
    </citation>
    <scope>NUCLEOTIDE SEQUENCE</scope>
</reference>